<sequence length="90" mass="9976">MTPLTCSCCGSLFNGIQETTHDDGYGTCSHCVTTVIEPKINQELDKIVTVLEQRGSKDFLESFTAKDQVQKRQFALKCVEKGLINWSFGG</sequence>
<keyword evidence="1" id="KW-0614">Plasmid</keyword>
<reference evidence="1" key="1">
    <citation type="submission" date="2023-01" db="EMBL/GenBank/DDBJ databases">
        <title>Vibrio sp. CB1-14 genome sequencing.</title>
        <authorList>
            <person name="Otstavnykh N."/>
            <person name="Isaeva M."/>
            <person name="Meleshko D."/>
        </authorList>
    </citation>
    <scope>NUCLEOTIDE SEQUENCE</scope>
    <source>
        <strain evidence="1">CB1-14</strain>
        <plasmid evidence="1">p1</plasmid>
    </source>
</reference>
<dbReference type="EMBL" id="CP115922">
    <property type="protein sequence ID" value="XCD19245.1"/>
    <property type="molecule type" value="Genomic_DNA"/>
</dbReference>
<gene>
    <name evidence="1" type="ORF">PG915_24105</name>
</gene>
<accession>A0AAU8BS56</accession>
<dbReference type="KEGG" id="vck:PG915_24105"/>
<proteinExistence type="predicted"/>
<dbReference type="AlphaFoldDB" id="A0AAU8BS56"/>
<dbReference type="RefSeq" id="WP_353500363.1">
    <property type="nucleotide sequence ID" value="NZ_CP115922.1"/>
</dbReference>
<protein>
    <submittedName>
        <fullName evidence="1">Uncharacterized protein</fullName>
    </submittedName>
</protein>
<evidence type="ECO:0000313" key="1">
    <source>
        <dbReference type="EMBL" id="XCD19245.1"/>
    </source>
</evidence>
<organism evidence="1">
    <name type="scientific">Vibrio chaetopteri</name>
    <dbReference type="NCBI Taxonomy" id="3016528"/>
    <lineage>
        <taxon>Bacteria</taxon>
        <taxon>Pseudomonadati</taxon>
        <taxon>Pseudomonadota</taxon>
        <taxon>Gammaproteobacteria</taxon>
        <taxon>Vibrionales</taxon>
        <taxon>Vibrionaceae</taxon>
        <taxon>Vibrio</taxon>
    </lineage>
</organism>
<name>A0AAU8BS56_9VIBR</name>
<geneLocation type="plasmid" evidence="1">
    <name>p1</name>
</geneLocation>